<dbReference type="GO" id="GO:0030655">
    <property type="term" value="P:beta-lactam antibiotic catabolic process"/>
    <property type="evidence" value="ECO:0007669"/>
    <property type="project" value="InterPro"/>
</dbReference>
<sequence>MTSPSLRRLSAFGMFAPVAFLMAACSGAAPDDATSSASPSPEQTPIVDSFEELESRFDATLGVYAVDTATGEEVTWREDERFAYTSTIKAIAAGAVLDDVGVAGLETEIPVEEEDIVPHSPITENHVGQTMTLGEIAEAAVTVSDNAAANFLFDALGGPGQLDAALADLGDDVTEVVRREPDLNEATPGDDRDTTTARAITGDLREYLFGTVLDDEEKSQLGEWLIDSETGGTLIRANLPSDWTIGDKSGNGGYASRGNVAVIWPTDGDPIVMAVLSSRDEADAEHDDQLIAEAAEVAISQLR</sequence>
<dbReference type="PROSITE" id="PS00146">
    <property type="entry name" value="BETA_LACTAMASE_A"/>
    <property type="match status" value="1"/>
</dbReference>
<proteinExistence type="inferred from homology"/>
<keyword evidence="3 5" id="KW-0378">Hydrolase</keyword>
<reference evidence="8 9" key="1">
    <citation type="submission" date="2020-07" db="EMBL/GenBank/DDBJ databases">
        <title>Sequencing the genomes of 1000 actinobacteria strains.</title>
        <authorList>
            <person name="Klenk H.-P."/>
        </authorList>
    </citation>
    <scope>NUCLEOTIDE SEQUENCE [LARGE SCALE GENOMIC DNA]</scope>
    <source>
        <strain evidence="8 9">DSM 15475</strain>
    </source>
</reference>
<dbReference type="SUPFAM" id="SSF56601">
    <property type="entry name" value="beta-lactamase/transpeptidase-like"/>
    <property type="match status" value="1"/>
</dbReference>
<dbReference type="PROSITE" id="PS51257">
    <property type="entry name" value="PROKAR_LIPOPROTEIN"/>
    <property type="match status" value="1"/>
</dbReference>
<dbReference type="GO" id="GO:0008800">
    <property type="term" value="F:beta-lactamase activity"/>
    <property type="evidence" value="ECO:0007669"/>
    <property type="project" value="UniProtKB-UniRule"/>
</dbReference>
<evidence type="ECO:0000256" key="1">
    <source>
        <dbReference type="ARBA" id="ARBA00009009"/>
    </source>
</evidence>
<dbReference type="EC" id="3.5.2.6" evidence="2 5"/>
<dbReference type="NCBIfam" id="NF033103">
    <property type="entry name" value="bla_class_A"/>
    <property type="match status" value="1"/>
</dbReference>
<dbReference type="InterPro" id="IPR045155">
    <property type="entry name" value="Beta-lactam_cat"/>
</dbReference>
<dbReference type="InterPro" id="IPR000871">
    <property type="entry name" value="Beta-lactam_class-A"/>
</dbReference>
<dbReference type="RefSeq" id="WP_179540348.1">
    <property type="nucleotide sequence ID" value="NZ_BAAALL010000010.1"/>
</dbReference>
<dbReference type="Gene3D" id="3.40.710.10">
    <property type="entry name" value="DD-peptidase/beta-lactamase superfamily"/>
    <property type="match status" value="1"/>
</dbReference>
<feature type="domain" description="Beta-lactamase class A catalytic" evidence="7">
    <location>
        <begin position="62"/>
        <end position="276"/>
    </location>
</feature>
<gene>
    <name evidence="8" type="ORF">HNR09_000190</name>
</gene>
<evidence type="ECO:0000256" key="5">
    <source>
        <dbReference type="RuleBase" id="RU361140"/>
    </source>
</evidence>
<evidence type="ECO:0000256" key="2">
    <source>
        <dbReference type="ARBA" id="ARBA00012865"/>
    </source>
</evidence>
<feature type="chain" id="PRO_5031559876" description="Beta-lactamase" evidence="6">
    <location>
        <begin position="29"/>
        <end position="303"/>
    </location>
</feature>
<keyword evidence="9" id="KW-1185">Reference proteome</keyword>
<dbReference type="PANTHER" id="PTHR35333">
    <property type="entry name" value="BETA-LACTAMASE"/>
    <property type="match status" value="1"/>
</dbReference>
<keyword evidence="4 5" id="KW-0046">Antibiotic resistance</keyword>
<evidence type="ECO:0000256" key="4">
    <source>
        <dbReference type="ARBA" id="ARBA00023251"/>
    </source>
</evidence>
<dbReference type="Proteomes" id="UP000535437">
    <property type="component" value="Unassembled WGS sequence"/>
</dbReference>
<dbReference type="Pfam" id="PF13354">
    <property type="entry name" value="Beta-lactamase2"/>
    <property type="match status" value="1"/>
</dbReference>
<accession>A0A7Z0GJW0</accession>
<dbReference type="AlphaFoldDB" id="A0A7Z0GJW0"/>
<dbReference type="InterPro" id="IPR012338">
    <property type="entry name" value="Beta-lactam/transpept-like"/>
</dbReference>
<comment type="catalytic activity">
    <reaction evidence="5">
        <text>a beta-lactam + H2O = a substituted beta-amino acid</text>
        <dbReference type="Rhea" id="RHEA:20401"/>
        <dbReference type="ChEBI" id="CHEBI:15377"/>
        <dbReference type="ChEBI" id="CHEBI:35627"/>
        <dbReference type="ChEBI" id="CHEBI:140347"/>
        <dbReference type="EC" id="3.5.2.6"/>
    </reaction>
</comment>
<keyword evidence="6" id="KW-0732">Signal</keyword>
<evidence type="ECO:0000313" key="8">
    <source>
        <dbReference type="EMBL" id="NYJ76779.1"/>
    </source>
</evidence>
<evidence type="ECO:0000259" key="7">
    <source>
        <dbReference type="Pfam" id="PF13354"/>
    </source>
</evidence>
<comment type="similarity">
    <text evidence="1 5">Belongs to the class-A beta-lactamase family.</text>
</comment>
<feature type="signal peptide" evidence="6">
    <location>
        <begin position="1"/>
        <end position="28"/>
    </location>
</feature>
<evidence type="ECO:0000256" key="3">
    <source>
        <dbReference type="ARBA" id="ARBA00022801"/>
    </source>
</evidence>
<evidence type="ECO:0000256" key="6">
    <source>
        <dbReference type="SAM" id="SignalP"/>
    </source>
</evidence>
<dbReference type="PANTHER" id="PTHR35333:SF3">
    <property type="entry name" value="BETA-LACTAMASE-TYPE TRANSPEPTIDASE FOLD CONTAINING PROTEIN"/>
    <property type="match status" value="1"/>
</dbReference>
<dbReference type="InterPro" id="IPR023650">
    <property type="entry name" value="Beta-lactam_class-A_AS"/>
</dbReference>
<comment type="caution">
    <text evidence="8">The sequence shown here is derived from an EMBL/GenBank/DDBJ whole genome shotgun (WGS) entry which is preliminary data.</text>
</comment>
<dbReference type="GO" id="GO:0046677">
    <property type="term" value="P:response to antibiotic"/>
    <property type="evidence" value="ECO:0007669"/>
    <property type="project" value="UniProtKB-UniRule"/>
</dbReference>
<organism evidence="8 9">
    <name type="scientific">Nesterenkonia xinjiangensis</name>
    <dbReference type="NCBI Taxonomy" id="225327"/>
    <lineage>
        <taxon>Bacteria</taxon>
        <taxon>Bacillati</taxon>
        <taxon>Actinomycetota</taxon>
        <taxon>Actinomycetes</taxon>
        <taxon>Micrococcales</taxon>
        <taxon>Micrococcaceae</taxon>
        <taxon>Nesterenkonia</taxon>
    </lineage>
</organism>
<dbReference type="EMBL" id="JACCFY010000001">
    <property type="protein sequence ID" value="NYJ76779.1"/>
    <property type="molecule type" value="Genomic_DNA"/>
</dbReference>
<name>A0A7Z0GJW0_9MICC</name>
<protein>
    <recommendedName>
        <fullName evidence="2 5">Beta-lactamase</fullName>
        <ecNumber evidence="2 5">3.5.2.6</ecNumber>
    </recommendedName>
</protein>
<evidence type="ECO:0000313" key="9">
    <source>
        <dbReference type="Proteomes" id="UP000535437"/>
    </source>
</evidence>
<dbReference type="PRINTS" id="PR00118">
    <property type="entry name" value="BLACTAMASEA"/>
</dbReference>